<dbReference type="Gene3D" id="2.120.10.70">
    <property type="entry name" value="Fucose-specific lectin"/>
    <property type="match status" value="1"/>
</dbReference>
<proteinExistence type="predicted"/>
<keyword evidence="3" id="KW-1185">Reference proteome</keyword>
<reference evidence="2 3" key="1">
    <citation type="submission" date="2014-06" db="EMBL/GenBank/DDBJ databases">
        <title>Evolutionary Origins and Diversification of the Mycorrhizal Mutualists.</title>
        <authorList>
            <consortium name="DOE Joint Genome Institute"/>
            <consortium name="Mycorrhizal Genomics Consortium"/>
            <person name="Kohler A."/>
            <person name="Kuo A."/>
            <person name="Nagy L.G."/>
            <person name="Floudas D."/>
            <person name="Copeland A."/>
            <person name="Barry K.W."/>
            <person name="Cichocki N."/>
            <person name="Veneault-Fourrey C."/>
            <person name="LaButti K."/>
            <person name="Lindquist E.A."/>
            <person name="Lipzen A."/>
            <person name="Lundell T."/>
            <person name="Morin E."/>
            <person name="Murat C."/>
            <person name="Riley R."/>
            <person name="Ohm R."/>
            <person name="Sun H."/>
            <person name="Tunlid A."/>
            <person name="Henrissat B."/>
            <person name="Grigoriev I.V."/>
            <person name="Hibbett D.S."/>
            <person name="Martin F."/>
        </authorList>
    </citation>
    <scope>NUCLEOTIDE SEQUENCE [LARGE SCALE GENOMIC DNA]</scope>
    <source>
        <strain evidence="2 3">SS14</strain>
    </source>
</reference>
<feature type="domain" description="PLL-like beta propeller" evidence="1">
    <location>
        <begin position="107"/>
        <end position="278"/>
    </location>
</feature>
<dbReference type="AlphaFoldDB" id="A0A0C9UWG6"/>
<protein>
    <recommendedName>
        <fullName evidence="1">PLL-like beta propeller domain-containing protein</fullName>
    </recommendedName>
</protein>
<dbReference type="HOGENOM" id="CLU_553392_0_0_1"/>
<dbReference type="Proteomes" id="UP000054279">
    <property type="component" value="Unassembled WGS sequence"/>
</dbReference>
<name>A0A0C9UWG6_SPHS4</name>
<dbReference type="InterPro" id="IPR058502">
    <property type="entry name" value="PLL-like_beta-prop"/>
</dbReference>
<organism evidence="2 3">
    <name type="scientific">Sphaerobolus stellatus (strain SS14)</name>
    <dbReference type="NCBI Taxonomy" id="990650"/>
    <lineage>
        <taxon>Eukaryota</taxon>
        <taxon>Fungi</taxon>
        <taxon>Dikarya</taxon>
        <taxon>Basidiomycota</taxon>
        <taxon>Agaricomycotina</taxon>
        <taxon>Agaricomycetes</taxon>
        <taxon>Phallomycetidae</taxon>
        <taxon>Geastrales</taxon>
        <taxon>Sphaerobolaceae</taxon>
        <taxon>Sphaerobolus</taxon>
    </lineage>
</organism>
<accession>A0A0C9UWG6</accession>
<dbReference type="EMBL" id="KN837210">
    <property type="protein sequence ID" value="KIJ33612.1"/>
    <property type="molecule type" value="Genomic_DNA"/>
</dbReference>
<evidence type="ECO:0000313" key="3">
    <source>
        <dbReference type="Proteomes" id="UP000054279"/>
    </source>
</evidence>
<evidence type="ECO:0000259" key="1">
    <source>
        <dbReference type="Pfam" id="PF26607"/>
    </source>
</evidence>
<gene>
    <name evidence="2" type="ORF">M422DRAFT_264379</name>
</gene>
<evidence type="ECO:0000313" key="2">
    <source>
        <dbReference type="EMBL" id="KIJ33612.1"/>
    </source>
</evidence>
<sequence>MRFHKVKDIPEFSTGIAKGRAGQTLAHRRSTAPPYAGRQASLLAFANFVLNNGRIRLDSSLSNHVFAIQGHISMHCLGTNHGLFRTYKGPELPDTSQPAAWASESKLGTWCFSPVVISRIKDEYSCFMVDCNHKLCQSDFDLTSTVGMQPFTVLGGELGSQPIICSRAGTLHIFHVGMDHAIYYKAWDGVNYYPKDGFERLEGCFLDDPAVVSCGESGVAVFAIGATTGKLHHYQWTEKEGWKLQEDVEGNWSGALSAVSLNDGCWEVFGLDLKSHIIRVSYSKDADGKGTIKRMKLEGSFKTLSVLVSAKNRIDLIALDWNCSPYHKSWDDGDEGAWEHIVGQLRERPWLFKMVSVQPGHISMHIIGIKHGIFRAYKGPQLPDTSQPASFGGDETKLGTWCFSPVVISRIQKECSCFMVDCNHQLCQSDFDLTTTVRMQQFRVLGGELGSQPIIYNRARTLYIFHVGMDRSIYHKAWDGVITTVAGRSLDWI</sequence>
<dbReference type="SUPFAM" id="SSF89372">
    <property type="entry name" value="Fucose-specific lectin"/>
    <property type="match status" value="3"/>
</dbReference>
<dbReference type="Pfam" id="PF26607">
    <property type="entry name" value="DUF8189"/>
    <property type="match status" value="1"/>
</dbReference>